<accession>A0AAU8B5Q1</accession>
<evidence type="ECO:0000313" key="1">
    <source>
        <dbReference type="EMBL" id="XCD06592.1"/>
    </source>
</evidence>
<name>A0AAU8B5Q1_9VIRU</name>
<reference evidence="1" key="1">
    <citation type="submission" date="2024-03" db="EMBL/GenBank/DDBJ databases">
        <title>Diverse circular DNA viruses in blood, oral, and fecal samples of captive lemurs.</title>
        <authorList>
            <person name="Paietta E.N."/>
            <person name="Kraberger S."/>
            <person name="Lund M.C."/>
            <person name="Custer J.M."/>
            <person name="Vargas K.M."/>
            <person name="Ehmke E.E."/>
            <person name="Yoder A.D."/>
            <person name="Varsani A."/>
        </authorList>
    </citation>
    <scope>NUCLEOTIDE SEQUENCE</scope>
    <source>
        <strain evidence="1">Duke_25SF_70</strain>
    </source>
</reference>
<proteinExistence type="predicted"/>
<organism evidence="1">
    <name type="scientific">Dulem virus 55</name>
    <dbReference type="NCBI Taxonomy" id="3145766"/>
    <lineage>
        <taxon>Viruses</taxon>
        <taxon>Monodnaviria</taxon>
        <taxon>Loebvirae</taxon>
        <taxon>Hofneiviricota</taxon>
        <taxon>Faserviricetes</taxon>
        <taxon>Tubulavirales</taxon>
        <taxon>Inoviridae</taxon>
        <taxon>Inovirus</taxon>
    </lineage>
</organism>
<sequence>MADITISYVTPRHFYEAVQLLRTMAYSLRFSPHSITIEFDKETPPDIERLQHLGAFLRELEHSSVPVDLEEFIRTYRKTPAPKGYRRRY</sequence>
<dbReference type="EMBL" id="PP511690">
    <property type="protein sequence ID" value="XCD06592.1"/>
    <property type="molecule type" value="Genomic_DNA"/>
</dbReference>
<protein>
    <submittedName>
        <fullName evidence="1">Uncharacterized protein</fullName>
    </submittedName>
</protein>